<evidence type="ECO:0000313" key="1">
    <source>
        <dbReference type="EMBL" id="CAG8654629.1"/>
    </source>
</evidence>
<protein>
    <submittedName>
        <fullName evidence="1">1312_t:CDS:1</fullName>
    </submittedName>
</protein>
<organism evidence="1 2">
    <name type="scientific">Paraglomus occultum</name>
    <dbReference type="NCBI Taxonomy" id="144539"/>
    <lineage>
        <taxon>Eukaryota</taxon>
        <taxon>Fungi</taxon>
        <taxon>Fungi incertae sedis</taxon>
        <taxon>Mucoromycota</taxon>
        <taxon>Glomeromycotina</taxon>
        <taxon>Glomeromycetes</taxon>
        <taxon>Paraglomerales</taxon>
        <taxon>Paraglomeraceae</taxon>
        <taxon>Paraglomus</taxon>
    </lineage>
</organism>
<reference evidence="1" key="1">
    <citation type="submission" date="2021-06" db="EMBL/GenBank/DDBJ databases">
        <authorList>
            <person name="Kallberg Y."/>
            <person name="Tangrot J."/>
            <person name="Rosling A."/>
        </authorList>
    </citation>
    <scope>NUCLEOTIDE SEQUENCE</scope>
    <source>
        <strain evidence="1">IA702</strain>
    </source>
</reference>
<accession>A0A9N9H5D1</accession>
<dbReference type="EMBL" id="CAJVPJ010004687">
    <property type="protein sequence ID" value="CAG8654629.1"/>
    <property type="molecule type" value="Genomic_DNA"/>
</dbReference>
<comment type="caution">
    <text evidence="1">The sequence shown here is derived from an EMBL/GenBank/DDBJ whole genome shotgun (WGS) entry which is preliminary data.</text>
</comment>
<keyword evidence="2" id="KW-1185">Reference proteome</keyword>
<name>A0A9N9H5D1_9GLOM</name>
<evidence type="ECO:0000313" key="2">
    <source>
        <dbReference type="Proteomes" id="UP000789572"/>
    </source>
</evidence>
<dbReference type="Proteomes" id="UP000789572">
    <property type="component" value="Unassembled WGS sequence"/>
</dbReference>
<gene>
    <name evidence="1" type="ORF">POCULU_LOCUS10133</name>
</gene>
<sequence length="71" mass="8040">MDVSDVNLPVIGEESFDPQLYSVVTRAKTIDDYKILRICQVAYNAKDPEKETSDIEVCLQVKDSCRQLDTS</sequence>
<proteinExistence type="predicted"/>
<dbReference type="AlphaFoldDB" id="A0A9N9H5D1"/>